<dbReference type="InterPro" id="IPR040387">
    <property type="entry name" value="RIN4/NOI4"/>
</dbReference>
<feature type="region of interest" description="Disordered" evidence="1">
    <location>
        <begin position="198"/>
        <end position="229"/>
    </location>
</feature>
<dbReference type="AlphaFoldDB" id="A9P0B8"/>
<reference evidence="3" key="1">
    <citation type="journal article" date="2008" name="BMC Genomics">
        <title>A conifer genomics resource of 200,000 spruce (Picea spp.) ESTs and 6,464 high-quality, sequence-finished full-length cDNAs for Sitka spruce (Picea sitchensis).</title>
        <authorList>
            <person name="Ralph S.G."/>
            <person name="Chun H.J."/>
            <person name="Kolosova N."/>
            <person name="Cooper D."/>
            <person name="Oddy C."/>
            <person name="Ritland C.E."/>
            <person name="Kirkpatrick R."/>
            <person name="Moore R."/>
            <person name="Barber S."/>
            <person name="Holt R.A."/>
            <person name="Jones S.J."/>
            <person name="Marra M.A."/>
            <person name="Douglas C.J."/>
            <person name="Ritland K."/>
            <person name="Bohlmann J."/>
        </authorList>
    </citation>
    <scope>NUCLEOTIDE SEQUENCE</scope>
    <source>
        <tissue evidence="3">Green portion of the leader tissue</tissue>
    </source>
</reference>
<proteinExistence type="evidence at transcript level"/>
<dbReference type="InterPro" id="IPR008700">
    <property type="entry name" value="TypeIII_avirulence_cleave"/>
</dbReference>
<accession>A9P0B8</accession>
<dbReference type="PANTHER" id="PTHR33159">
    <property type="entry name" value="RPM1-INTERACTING PROTEIN 4 (RIN4) FAMILY PROTEIN"/>
    <property type="match status" value="1"/>
</dbReference>
<evidence type="ECO:0000256" key="1">
    <source>
        <dbReference type="SAM" id="MobiDB-lite"/>
    </source>
</evidence>
<protein>
    <recommendedName>
        <fullName evidence="2">RIN4 pathogenic type III effector avirulence factor Avr cleavage site domain-containing protein</fullName>
    </recommendedName>
</protein>
<name>A9P0B8_PICSI</name>
<evidence type="ECO:0000313" key="3">
    <source>
        <dbReference type="EMBL" id="ABK26329.1"/>
    </source>
</evidence>
<feature type="region of interest" description="Disordered" evidence="1">
    <location>
        <begin position="55"/>
        <end position="99"/>
    </location>
</feature>
<dbReference type="EMBL" id="EF087074">
    <property type="protein sequence ID" value="ABK26329.1"/>
    <property type="molecule type" value="mRNA"/>
</dbReference>
<feature type="region of interest" description="Disordered" evidence="1">
    <location>
        <begin position="140"/>
        <end position="181"/>
    </location>
</feature>
<dbReference type="Pfam" id="PF05627">
    <property type="entry name" value="AvrRpt-cleavage"/>
    <property type="match status" value="1"/>
</dbReference>
<organism evidence="3">
    <name type="scientific">Picea sitchensis</name>
    <name type="common">Sitka spruce</name>
    <name type="synonym">Pinus sitchensis</name>
    <dbReference type="NCBI Taxonomy" id="3332"/>
    <lineage>
        <taxon>Eukaryota</taxon>
        <taxon>Viridiplantae</taxon>
        <taxon>Streptophyta</taxon>
        <taxon>Embryophyta</taxon>
        <taxon>Tracheophyta</taxon>
        <taxon>Spermatophyta</taxon>
        <taxon>Pinopsida</taxon>
        <taxon>Pinidae</taxon>
        <taxon>Conifers I</taxon>
        <taxon>Pinales</taxon>
        <taxon>Pinaceae</taxon>
        <taxon>Picea</taxon>
    </lineage>
</organism>
<evidence type="ECO:0000259" key="2">
    <source>
        <dbReference type="Pfam" id="PF05627"/>
    </source>
</evidence>
<feature type="domain" description="RIN4 pathogenic type III effector avirulence factor Avr cleavage site" evidence="2">
    <location>
        <begin position="172"/>
        <end position="202"/>
    </location>
</feature>
<sequence>MRISDPQQAFFPTNSMAPGKVHIPSFGDWNANQDVVISEYFDIARASRVKKEGSGNGYAVSGPKGQVPIHQSGLNSSSIPEKRGAHTKVPTSIRPANSAPLAPREQDLYHVKPVAKKEIYQRKSKSVTDIVPIVPSNKVRKEFGGSRTPSPLSIKKGSEKSSANKKATKKKALPKFGDWDLNDPTGGTPFTAIFDEARNEKKGAMPADKTSLQRNASSPIDEDLYKQQSSSHKKYGEKLLSILSKIFSGKMICQ</sequence>
<dbReference type="PANTHER" id="PTHR33159:SF101">
    <property type="entry name" value="OS04G0379600 PROTEIN"/>
    <property type="match status" value="1"/>
</dbReference>